<keyword evidence="6" id="KW-0408">Iron</keyword>
<dbReference type="PROSITE" id="PS52016">
    <property type="entry name" value="TONB_DEPENDENT_REC_3"/>
    <property type="match status" value="1"/>
</dbReference>
<evidence type="ECO:0000256" key="8">
    <source>
        <dbReference type="ARBA" id="ARBA00023077"/>
    </source>
</evidence>
<accession>A0ABS9DA75</accession>
<evidence type="ECO:0000256" key="7">
    <source>
        <dbReference type="ARBA" id="ARBA00023065"/>
    </source>
</evidence>
<protein>
    <submittedName>
        <fullName evidence="15">TonB-dependent receptor</fullName>
    </submittedName>
</protein>
<comment type="similarity">
    <text evidence="11 12">Belongs to the TonB-dependent receptor family.</text>
</comment>
<evidence type="ECO:0000256" key="10">
    <source>
        <dbReference type="ARBA" id="ARBA00023237"/>
    </source>
</evidence>
<evidence type="ECO:0000256" key="5">
    <source>
        <dbReference type="ARBA" id="ARBA00022692"/>
    </source>
</evidence>
<evidence type="ECO:0000256" key="2">
    <source>
        <dbReference type="ARBA" id="ARBA00022448"/>
    </source>
</evidence>
<dbReference type="Proteomes" id="UP001521137">
    <property type="component" value="Unassembled WGS sequence"/>
</dbReference>
<dbReference type="SUPFAM" id="SSF56935">
    <property type="entry name" value="Porins"/>
    <property type="match status" value="1"/>
</dbReference>
<dbReference type="Gene3D" id="2.40.170.20">
    <property type="entry name" value="TonB-dependent receptor, beta-barrel domain"/>
    <property type="match status" value="1"/>
</dbReference>
<keyword evidence="3 11" id="KW-1134">Transmembrane beta strand</keyword>
<evidence type="ECO:0000256" key="11">
    <source>
        <dbReference type="PROSITE-ProRule" id="PRU01360"/>
    </source>
</evidence>
<dbReference type="RefSeq" id="WP_235313956.1">
    <property type="nucleotide sequence ID" value="NZ_JAKGAS010000011.1"/>
</dbReference>
<dbReference type="InterPro" id="IPR000531">
    <property type="entry name" value="Beta-barrel_TonB"/>
</dbReference>
<evidence type="ECO:0000313" key="15">
    <source>
        <dbReference type="EMBL" id="MCF2949857.1"/>
    </source>
</evidence>
<reference evidence="15 16" key="1">
    <citation type="submission" date="2022-01" db="EMBL/GenBank/DDBJ databases">
        <title>Paraglaciecola sp. G1-23.</title>
        <authorList>
            <person name="Jin M.S."/>
            <person name="Han D.M."/>
            <person name="Kim H.M."/>
            <person name="Jeon C.O."/>
        </authorList>
    </citation>
    <scope>NUCLEOTIDE SEQUENCE [LARGE SCALE GENOMIC DNA]</scope>
    <source>
        <strain evidence="15 16">G1-23</strain>
    </source>
</reference>
<dbReference type="PANTHER" id="PTHR32552">
    <property type="entry name" value="FERRICHROME IRON RECEPTOR-RELATED"/>
    <property type="match status" value="1"/>
</dbReference>
<evidence type="ECO:0000256" key="4">
    <source>
        <dbReference type="ARBA" id="ARBA00022496"/>
    </source>
</evidence>
<dbReference type="InterPro" id="IPR036942">
    <property type="entry name" value="Beta-barrel_TonB_sf"/>
</dbReference>
<gene>
    <name evidence="15" type="ORF">L0668_17190</name>
</gene>
<keyword evidence="10 11" id="KW-0998">Cell outer membrane</keyword>
<keyword evidence="4" id="KW-0410">Iron transport</keyword>
<evidence type="ECO:0000256" key="6">
    <source>
        <dbReference type="ARBA" id="ARBA00023004"/>
    </source>
</evidence>
<comment type="caution">
    <text evidence="15">The sequence shown here is derived from an EMBL/GenBank/DDBJ whole genome shotgun (WGS) entry which is preliminary data.</text>
</comment>
<name>A0ABS9DA75_9ALTE</name>
<organism evidence="15 16">
    <name type="scientific">Paraglaciecola algarum</name>
    <dbReference type="NCBI Taxonomy" id="3050085"/>
    <lineage>
        <taxon>Bacteria</taxon>
        <taxon>Pseudomonadati</taxon>
        <taxon>Pseudomonadota</taxon>
        <taxon>Gammaproteobacteria</taxon>
        <taxon>Alteromonadales</taxon>
        <taxon>Alteromonadaceae</taxon>
        <taxon>Paraglaciecola</taxon>
    </lineage>
</organism>
<evidence type="ECO:0000256" key="12">
    <source>
        <dbReference type="RuleBase" id="RU003357"/>
    </source>
</evidence>
<evidence type="ECO:0000256" key="9">
    <source>
        <dbReference type="ARBA" id="ARBA00023136"/>
    </source>
</evidence>
<evidence type="ECO:0000313" key="16">
    <source>
        <dbReference type="Proteomes" id="UP001521137"/>
    </source>
</evidence>
<keyword evidence="9 11" id="KW-0472">Membrane</keyword>
<dbReference type="InterPro" id="IPR012910">
    <property type="entry name" value="Plug_dom"/>
</dbReference>
<evidence type="ECO:0000256" key="3">
    <source>
        <dbReference type="ARBA" id="ARBA00022452"/>
    </source>
</evidence>
<keyword evidence="15" id="KW-0675">Receptor</keyword>
<dbReference type="Pfam" id="PF07715">
    <property type="entry name" value="Plug"/>
    <property type="match status" value="1"/>
</dbReference>
<feature type="domain" description="TonB-dependent receptor plug" evidence="14">
    <location>
        <begin position="73"/>
        <end position="180"/>
    </location>
</feature>
<comment type="subcellular location">
    <subcellularLocation>
        <location evidence="1 11">Cell outer membrane</location>
        <topology evidence="1 11">Multi-pass membrane protein</topology>
    </subcellularLocation>
</comment>
<keyword evidence="2 11" id="KW-0813">Transport</keyword>
<evidence type="ECO:0000259" key="13">
    <source>
        <dbReference type="Pfam" id="PF00593"/>
    </source>
</evidence>
<keyword evidence="8 12" id="KW-0798">TonB box</keyword>
<keyword evidence="16" id="KW-1185">Reference proteome</keyword>
<dbReference type="EMBL" id="JAKGAS010000011">
    <property type="protein sequence ID" value="MCF2949857.1"/>
    <property type="molecule type" value="Genomic_DNA"/>
</dbReference>
<evidence type="ECO:0000259" key="14">
    <source>
        <dbReference type="Pfam" id="PF07715"/>
    </source>
</evidence>
<evidence type="ECO:0000256" key="1">
    <source>
        <dbReference type="ARBA" id="ARBA00004571"/>
    </source>
</evidence>
<dbReference type="InterPro" id="IPR039426">
    <property type="entry name" value="TonB-dep_rcpt-like"/>
</dbReference>
<keyword evidence="7" id="KW-0406">Ion transport</keyword>
<keyword evidence="5 11" id="KW-0812">Transmembrane</keyword>
<dbReference type="Pfam" id="PF00593">
    <property type="entry name" value="TonB_dep_Rec_b-barrel"/>
    <property type="match status" value="1"/>
</dbReference>
<dbReference type="PANTHER" id="PTHR32552:SF81">
    <property type="entry name" value="TONB-DEPENDENT OUTER MEMBRANE RECEPTOR"/>
    <property type="match status" value="1"/>
</dbReference>
<feature type="domain" description="TonB-dependent receptor-like beta-barrel" evidence="13">
    <location>
        <begin position="339"/>
        <end position="813"/>
    </location>
</feature>
<sequence length="870" mass="97202">MPILKNMMLVCYWKILIRSFVLILPFLLLIYSSFLRADPATEQVNEENNSVRSQSQDQIESITVTAQKRKQSLQQIPISINVLGEQDIVNLNVVDMKTILALFPNLSANTSTELITGFSIRGIGTNNPHGNVNQAVGIYRDEVAYGIPFSGILGVFDTERVEVLRGPQNSLFGRNTIGGAVHYISAKPSLGDDRTTGYVRANLGRFNQLDLTAVVNAELSSNLALRLSGQSVKRDGIYTNLAFDAAGNALGAKRLGDKNRQSARVQLLWQPYEQTDILFNHHWAKHDGTNIGNRAFGTRDVNDPYLLINGTQDFSDASEPDNKASISSFIHSINANFVNVLNSVDRNGFNPATDDWHHIYNVSSARSYADINGGFVKLEHQFDNDYQLQLNVSYDNSAIQSADETSGTNSLQFIPNRDATYQQQSYDLRILSADDENVRWLAGIYHFVEDMELYTIVRRFNYIGPQNNVPRDITAHNILLQEDKDFSFYGQVEWLLAEDFTLTSGLRFTENKKQANSRFGVAANYNTNPSGGGSISNMPFNTHTDFIFDRVPTDAYLGKSFIENCYSAEFTDCVVLAPSIKNYDLNQNLTEWGGKLALDYQIDPNKMVYASYARGFKSGGFDTRALAAFFGEGAEQAFLPEFLDAFELGLKAKLSRSLQFNSAIFYNLWQDLQTFGVFNGEPRYVNIPESSSRGIEAEIKWVPKDSWFMQLGLGVLDTQIVDNGTLTAADIGHELPNSPKLTLNSMLSKKFITQSGEITLQVDARYVSKQIDGLTYVNDRFTTKEAQLWLNARVNYQFGAEQQYQVALWAENLTKETYCVDIGMQNTISPTTTHADIGERGIDLTSTITCQPSETSGERLAGISIGVNFY</sequence>
<proteinExistence type="inferred from homology"/>